<keyword evidence="1 4" id="KW-0732">Signal</keyword>
<keyword evidence="2" id="KW-0677">Repeat</keyword>
<dbReference type="InterPro" id="IPR003644">
    <property type="entry name" value="Calx_beta"/>
</dbReference>
<dbReference type="SUPFAM" id="SSF141072">
    <property type="entry name" value="CalX-like"/>
    <property type="match status" value="1"/>
</dbReference>
<name>A0A840IJC2_9ACTN</name>
<dbReference type="Proteomes" id="UP000585272">
    <property type="component" value="Unassembled WGS sequence"/>
</dbReference>
<gene>
    <name evidence="6" type="ORF">BDZ31_004447</name>
</gene>
<dbReference type="Gene3D" id="3.20.20.40">
    <property type="entry name" value="1, 4-beta cellobiohydrolase"/>
    <property type="match status" value="1"/>
</dbReference>
<dbReference type="InterPro" id="IPR038081">
    <property type="entry name" value="CalX-like_sf"/>
</dbReference>
<dbReference type="InterPro" id="IPR036434">
    <property type="entry name" value="Beta_cellobiohydrolase_sf"/>
</dbReference>
<dbReference type="PANTHER" id="PTHR34876:SF4">
    <property type="entry name" value="1,4-BETA-D-GLUCAN CELLOBIOHYDROLASE C-RELATED"/>
    <property type="match status" value="1"/>
</dbReference>
<feature type="chain" id="PRO_5039751138" description="Glucanase" evidence="4">
    <location>
        <begin position="27"/>
        <end position="463"/>
    </location>
</feature>
<evidence type="ECO:0000256" key="4">
    <source>
        <dbReference type="RuleBase" id="RU361186"/>
    </source>
</evidence>
<dbReference type="AlphaFoldDB" id="A0A840IJC2"/>
<evidence type="ECO:0000256" key="2">
    <source>
        <dbReference type="ARBA" id="ARBA00022737"/>
    </source>
</evidence>
<proteinExistence type="inferred from homology"/>
<keyword evidence="7" id="KW-1185">Reference proteome</keyword>
<accession>A0A840IJC2</accession>
<keyword evidence="4" id="KW-0119">Carbohydrate metabolism</keyword>
<comment type="similarity">
    <text evidence="4">Belongs to the glycosyl hydrolase family 6.</text>
</comment>
<dbReference type="PRINTS" id="PR00733">
    <property type="entry name" value="GLHYDRLASE6"/>
</dbReference>
<sequence>MSLRKLLILPCLALPALAVAPAVAGAAVRLTSTTFTVEEGAGAATITFTRDDPSRRGEVRYGAWHRSAQPHHDYKPVKGRVDLAPGQREGSFQVPIVDDPLVEPKETIAVGIFGTYPERVGRPSRALLTIVDDDAISTERDPVNPLGLNPPPPGGNPLHGARFYTNPPATLAGTVARRIRRKRPAAARALSVIAEQPEAKRFGSWNRKPGHAVAQWLSAAHHHDPDEVPLLATYRLRHRSCGGVGDSRREAARYKEWYRKFAQGVGNQRVVIFYEIDALITVKCLSRRGLRTRIDEMRSAIATLAALPRAVVYVDAGASDARPPQNMAKLLRKVGVGRIQGFYTNATHQNKTLREIKYANKISARIGGKHYVINTATNGKGALRPRNRVRYGNSIRCNAPDRGLGPKPTWNVPARFGRLDGVFWIGNPGRSAGSCGRLDAPAGSFALSYALELIKNANFRLPR</sequence>
<dbReference type="Pfam" id="PF03160">
    <property type="entry name" value="Calx-beta"/>
    <property type="match status" value="1"/>
</dbReference>
<dbReference type="Gene3D" id="2.60.40.2030">
    <property type="match status" value="1"/>
</dbReference>
<dbReference type="SUPFAM" id="SSF51989">
    <property type="entry name" value="Glycosyl hydrolases family 6, cellulases"/>
    <property type="match status" value="1"/>
</dbReference>
<dbReference type="GO" id="GO:0007154">
    <property type="term" value="P:cell communication"/>
    <property type="evidence" value="ECO:0007669"/>
    <property type="project" value="InterPro"/>
</dbReference>
<evidence type="ECO:0000256" key="3">
    <source>
        <dbReference type="ARBA" id="ARBA00022837"/>
    </source>
</evidence>
<feature type="signal peptide" evidence="4">
    <location>
        <begin position="1"/>
        <end position="26"/>
    </location>
</feature>
<keyword evidence="4" id="KW-0136">Cellulose degradation</keyword>
<keyword evidence="4 6" id="KW-0326">Glycosidase</keyword>
<evidence type="ECO:0000313" key="6">
    <source>
        <dbReference type="EMBL" id="MBB4664829.1"/>
    </source>
</evidence>
<evidence type="ECO:0000313" key="7">
    <source>
        <dbReference type="Proteomes" id="UP000585272"/>
    </source>
</evidence>
<dbReference type="InterPro" id="IPR016288">
    <property type="entry name" value="Beta_cellobiohydrolase"/>
</dbReference>
<dbReference type="Pfam" id="PF01341">
    <property type="entry name" value="Glyco_hydro_6"/>
    <property type="match status" value="1"/>
</dbReference>
<dbReference type="GO" id="GO:0016020">
    <property type="term" value="C:membrane"/>
    <property type="evidence" value="ECO:0007669"/>
    <property type="project" value="InterPro"/>
</dbReference>
<evidence type="ECO:0000259" key="5">
    <source>
        <dbReference type="Pfam" id="PF03160"/>
    </source>
</evidence>
<dbReference type="GO" id="GO:0030245">
    <property type="term" value="P:cellulose catabolic process"/>
    <property type="evidence" value="ECO:0007669"/>
    <property type="project" value="UniProtKB-KW"/>
</dbReference>
<organism evidence="6 7">
    <name type="scientific">Conexibacter arvalis</name>
    <dbReference type="NCBI Taxonomy" id="912552"/>
    <lineage>
        <taxon>Bacteria</taxon>
        <taxon>Bacillati</taxon>
        <taxon>Actinomycetota</taxon>
        <taxon>Thermoleophilia</taxon>
        <taxon>Solirubrobacterales</taxon>
        <taxon>Conexibacteraceae</taxon>
        <taxon>Conexibacter</taxon>
    </lineage>
</organism>
<comment type="caution">
    <text evidence="6">The sequence shown here is derived from an EMBL/GenBank/DDBJ whole genome shotgun (WGS) entry which is preliminary data.</text>
</comment>
<keyword evidence="4" id="KW-0624">Polysaccharide degradation</keyword>
<feature type="domain" description="Calx-beta" evidence="5">
    <location>
        <begin position="28"/>
        <end position="134"/>
    </location>
</feature>
<dbReference type="GO" id="GO:0004553">
    <property type="term" value="F:hydrolase activity, hydrolyzing O-glycosyl compounds"/>
    <property type="evidence" value="ECO:0007669"/>
    <property type="project" value="InterPro"/>
</dbReference>
<dbReference type="EC" id="3.2.1.-" evidence="4"/>
<keyword evidence="4 6" id="KW-0378">Hydrolase</keyword>
<dbReference type="PANTHER" id="PTHR34876">
    <property type="match status" value="1"/>
</dbReference>
<reference evidence="6 7" key="1">
    <citation type="submission" date="2020-08" db="EMBL/GenBank/DDBJ databases">
        <title>Genomic Encyclopedia of Archaeal and Bacterial Type Strains, Phase II (KMG-II): from individual species to whole genera.</title>
        <authorList>
            <person name="Goeker M."/>
        </authorList>
    </citation>
    <scope>NUCLEOTIDE SEQUENCE [LARGE SCALE GENOMIC DNA]</scope>
    <source>
        <strain evidence="6 7">DSM 23288</strain>
    </source>
</reference>
<protein>
    <recommendedName>
        <fullName evidence="4">Glucanase</fullName>
        <ecNumber evidence="4">3.2.1.-</ecNumber>
    </recommendedName>
</protein>
<dbReference type="RefSeq" id="WP_183345226.1">
    <property type="nucleotide sequence ID" value="NZ_JACHNU010000009.1"/>
</dbReference>
<evidence type="ECO:0000256" key="1">
    <source>
        <dbReference type="ARBA" id="ARBA00022729"/>
    </source>
</evidence>
<keyword evidence="3" id="KW-0106">Calcium</keyword>
<dbReference type="EMBL" id="JACHNU010000009">
    <property type="protein sequence ID" value="MBB4664829.1"/>
    <property type="molecule type" value="Genomic_DNA"/>
</dbReference>